<evidence type="ECO:0000313" key="9">
    <source>
        <dbReference type="Proteomes" id="UP000452235"/>
    </source>
</evidence>
<keyword evidence="5" id="KW-0539">Nucleus</keyword>
<dbReference type="VEuPathDB" id="FungiDB:ATEG_05607"/>
<keyword evidence="3" id="KW-0238">DNA-binding</keyword>
<organism evidence="8 9">
    <name type="scientific">Aspergillus terreus</name>
    <dbReference type="NCBI Taxonomy" id="33178"/>
    <lineage>
        <taxon>Eukaryota</taxon>
        <taxon>Fungi</taxon>
        <taxon>Dikarya</taxon>
        <taxon>Ascomycota</taxon>
        <taxon>Pezizomycotina</taxon>
        <taxon>Eurotiomycetes</taxon>
        <taxon>Eurotiomycetidae</taxon>
        <taxon>Eurotiales</taxon>
        <taxon>Aspergillaceae</taxon>
        <taxon>Aspergillus</taxon>
        <taxon>Aspergillus subgen. Circumdati</taxon>
    </lineage>
</organism>
<reference evidence="8 9" key="1">
    <citation type="submission" date="2020-01" db="EMBL/GenBank/DDBJ databases">
        <title>Aspergillus terreus IFO 6365 whole genome shotgun sequence.</title>
        <authorList>
            <person name="Kanamasa S."/>
            <person name="Takahashi H."/>
        </authorList>
    </citation>
    <scope>NUCLEOTIDE SEQUENCE [LARGE SCALE GENOMIC DNA]</scope>
    <source>
        <strain evidence="8 9">IFO 6365</strain>
    </source>
</reference>
<comment type="caution">
    <text evidence="8">The sequence shown here is derived from an EMBL/GenBank/DDBJ whole genome shotgun (WGS) entry which is preliminary data.</text>
</comment>
<dbReference type="EMBL" id="BLJY01000005">
    <property type="protein sequence ID" value="GFF16645.1"/>
    <property type="molecule type" value="Genomic_DNA"/>
</dbReference>
<dbReference type="GO" id="GO:0008270">
    <property type="term" value="F:zinc ion binding"/>
    <property type="evidence" value="ECO:0007669"/>
    <property type="project" value="InterPro"/>
</dbReference>
<dbReference type="GO" id="GO:0003677">
    <property type="term" value="F:DNA binding"/>
    <property type="evidence" value="ECO:0007669"/>
    <property type="project" value="UniProtKB-KW"/>
</dbReference>
<dbReference type="InterPro" id="IPR052073">
    <property type="entry name" value="Amide_Lactam_Regulators"/>
</dbReference>
<dbReference type="PANTHER" id="PTHR47171">
    <property type="entry name" value="FARA-RELATED"/>
    <property type="match status" value="1"/>
</dbReference>
<name>A0A5M3Z1X2_ASPTE</name>
<keyword evidence="9" id="KW-1185">Reference proteome</keyword>
<feature type="domain" description="Xylanolytic transcriptional activator regulatory" evidence="7">
    <location>
        <begin position="243"/>
        <end position="312"/>
    </location>
</feature>
<dbReference type="SMART" id="SM00906">
    <property type="entry name" value="Fungal_trans"/>
    <property type="match status" value="1"/>
</dbReference>
<feature type="compositionally biased region" description="Polar residues" evidence="6">
    <location>
        <begin position="497"/>
        <end position="529"/>
    </location>
</feature>
<proteinExistence type="predicted"/>
<accession>A0A5M3Z1X2</accession>
<dbReference type="GO" id="GO:0006351">
    <property type="term" value="P:DNA-templated transcription"/>
    <property type="evidence" value="ECO:0007669"/>
    <property type="project" value="InterPro"/>
</dbReference>
<dbReference type="Pfam" id="PF04082">
    <property type="entry name" value="Fungal_trans"/>
    <property type="match status" value="1"/>
</dbReference>
<evidence type="ECO:0000256" key="5">
    <source>
        <dbReference type="ARBA" id="ARBA00023242"/>
    </source>
</evidence>
<dbReference type="PANTHER" id="PTHR47171:SF6">
    <property type="entry name" value="SPECIFIC TRANSCRIPTION FACTOR, PUTATIVE (AFU_ORTHOLOGUE AFUA_2G06130)-RELATED"/>
    <property type="match status" value="1"/>
</dbReference>
<evidence type="ECO:0000313" key="8">
    <source>
        <dbReference type="EMBL" id="GFF16645.1"/>
    </source>
</evidence>
<evidence type="ECO:0000256" key="6">
    <source>
        <dbReference type="SAM" id="MobiDB-lite"/>
    </source>
</evidence>
<evidence type="ECO:0000256" key="4">
    <source>
        <dbReference type="ARBA" id="ARBA00023163"/>
    </source>
</evidence>
<keyword evidence="4" id="KW-0804">Transcription</keyword>
<dbReference type="CDD" id="cd12148">
    <property type="entry name" value="fungal_TF_MHR"/>
    <property type="match status" value="1"/>
</dbReference>
<protein>
    <submittedName>
        <fullName evidence="8">Fungal-specific transcription factor</fullName>
    </submittedName>
</protein>
<gene>
    <name evidence="8" type="ORF">ATEIFO6365_0005083700</name>
</gene>
<evidence type="ECO:0000256" key="3">
    <source>
        <dbReference type="ARBA" id="ARBA00023125"/>
    </source>
</evidence>
<dbReference type="Proteomes" id="UP000452235">
    <property type="component" value="Unassembled WGS sequence"/>
</dbReference>
<feature type="region of interest" description="Disordered" evidence="6">
    <location>
        <begin position="491"/>
        <end position="564"/>
    </location>
</feature>
<keyword evidence="1" id="KW-0862">Zinc</keyword>
<dbReference type="AlphaFoldDB" id="A0A5M3Z1X2"/>
<evidence type="ECO:0000256" key="1">
    <source>
        <dbReference type="ARBA" id="ARBA00022833"/>
    </source>
</evidence>
<keyword evidence="2" id="KW-0805">Transcription regulation</keyword>
<feature type="region of interest" description="Disordered" evidence="6">
    <location>
        <begin position="1"/>
        <end position="32"/>
    </location>
</feature>
<sequence>MSPVPTKKGNARNDVAISARETTLSKPDPAQPVRSNETLIEIPIIIRPERQALARPASSLQKFPGQTAFQLRNRIGLWISSSDVDNAEGSRDGISNTINSFAGRESESVATVLQQRYASAIKACERLPSATLDQLLPIYFSRVNHILPLVDKDSMLHAQSDGTASVFLERAICLVAAKDPSATPHLRVTAEGSPMTPRQFCSDIYKGLVVAINEGLEPDRITRIRVLALLSLHCEGYEGAEAASMHLCHAIHQAQTAGLHLDRPDRVPGDSLSALFWCLWTLDKTHACIGGRPVLFADRDIGVEKPHVNPSSSRTAFDIWFAISDLLARVISFYRPGADHTVGWEADFPTFEEIIGDNIRDDLDYGTLGLLELFYHAVGILSCRYKLTDRPDGSKPSYIRQGLAAVRIHSIIATECPQTLPPLPIVPYALALSMGVSYQQFRSSKLITHFERAKASLEACCGLLEDLGVYWYSAEAMARLGRKALHQIEEAKPGPSRQGTGSRQPALSGQSPIIASTHPNNAVSDTPFVNRSDDQRPFSDVPSTVSSMETHPGLETIGPQPATGFQASGMDGFADIDMLFGEFLDLSLPTNFWDPVFGPPDQSGI</sequence>
<evidence type="ECO:0000256" key="2">
    <source>
        <dbReference type="ARBA" id="ARBA00023015"/>
    </source>
</evidence>
<evidence type="ECO:0000259" key="7">
    <source>
        <dbReference type="SMART" id="SM00906"/>
    </source>
</evidence>
<dbReference type="InterPro" id="IPR007219">
    <property type="entry name" value="XnlR_reg_dom"/>
</dbReference>
<dbReference type="OrthoDB" id="10031947at2759"/>